<dbReference type="SMART" id="SM00530">
    <property type="entry name" value="HTH_XRE"/>
    <property type="match status" value="1"/>
</dbReference>
<evidence type="ECO:0000313" key="3">
    <source>
        <dbReference type="EMBL" id="TPQ23503.1"/>
    </source>
</evidence>
<dbReference type="OrthoDB" id="4081351at2"/>
<dbReference type="EMBL" id="VCHX02000046">
    <property type="protein sequence ID" value="TPQ23503.1"/>
    <property type="molecule type" value="Genomic_DNA"/>
</dbReference>
<evidence type="ECO:0000313" key="4">
    <source>
        <dbReference type="Proteomes" id="UP000317378"/>
    </source>
</evidence>
<dbReference type="Pfam" id="PF13560">
    <property type="entry name" value="HTH_31"/>
    <property type="match status" value="1"/>
</dbReference>
<proteinExistence type="predicted"/>
<feature type="compositionally biased region" description="Polar residues" evidence="1">
    <location>
        <begin position="78"/>
        <end position="90"/>
    </location>
</feature>
<dbReference type="GO" id="GO:0003677">
    <property type="term" value="F:DNA binding"/>
    <property type="evidence" value="ECO:0007669"/>
    <property type="project" value="InterPro"/>
</dbReference>
<dbReference type="InterPro" id="IPR001387">
    <property type="entry name" value="Cro/C1-type_HTH"/>
</dbReference>
<reference evidence="3 4" key="1">
    <citation type="submission" date="2019-06" db="EMBL/GenBank/DDBJ databases">
        <title>Streptomyces sporangiiformans sp. nov., a novel actinomycete isolated from soil in Mount Song.</title>
        <authorList>
            <person name="Han L."/>
        </authorList>
    </citation>
    <scope>NUCLEOTIDE SEQUENCE [LARGE SCALE GENOMIC DNA]</scope>
    <source>
        <strain evidence="3 4">NEAU-SSA 1</strain>
    </source>
</reference>
<dbReference type="CDD" id="cd00093">
    <property type="entry name" value="HTH_XRE"/>
    <property type="match status" value="1"/>
</dbReference>
<dbReference type="Pfam" id="PF19054">
    <property type="entry name" value="DUF5753"/>
    <property type="match status" value="1"/>
</dbReference>
<gene>
    <name evidence="3" type="ORF">FGD71_003590</name>
</gene>
<protein>
    <submittedName>
        <fullName evidence="3">Helix-turn-helix domain-containing protein</fullName>
    </submittedName>
</protein>
<sequence>MSRRAGRRQARDGPQPTRRAVRATGIAESASPAPWRAFRPRTCGDSGRIGSTSFSRRSACACRFGGAGPRAAPPRAASVTQFPRQRPQPETTARLLGSRLRQLRVACGETLEQAAVVIRGSAAKVSRLERGITSAKARDVRDLAIHYGASPEDTAEIEYLLSQAHNRAWYRQYSDVTPGFLRRLISLEQGAERIITYEAFVVPGLLQIHDYARAVVEAALPQDSANERRVALRMERKRILKQPDPPHMTALLDQGVLMRPRGGPEVMCRQLEYLLEMGHIPGINIRVIEFEHSGAVSPPYPITHLRLRDGGPPEVVYVESIDSAHYLTRPAETETYRFVLNRLMDAAADRLRSEELLKQAATRYRAMTYQSRRG</sequence>
<feature type="domain" description="HTH cro/C1-type" evidence="2">
    <location>
        <begin position="100"/>
        <end position="154"/>
    </location>
</feature>
<evidence type="ECO:0000259" key="2">
    <source>
        <dbReference type="PROSITE" id="PS50943"/>
    </source>
</evidence>
<dbReference type="InterPro" id="IPR043917">
    <property type="entry name" value="DUF5753"/>
</dbReference>
<dbReference type="Proteomes" id="UP000317378">
    <property type="component" value="Unassembled WGS sequence"/>
</dbReference>
<feature type="region of interest" description="Disordered" evidence="1">
    <location>
        <begin position="1"/>
        <end position="42"/>
    </location>
</feature>
<accession>A0A505DQS5</accession>
<name>A0A505DQS5_9ACTN</name>
<feature type="compositionally biased region" description="Low complexity" evidence="1">
    <location>
        <begin position="66"/>
        <end position="77"/>
    </location>
</feature>
<evidence type="ECO:0000256" key="1">
    <source>
        <dbReference type="SAM" id="MobiDB-lite"/>
    </source>
</evidence>
<keyword evidence="4" id="KW-1185">Reference proteome</keyword>
<organism evidence="3 4">
    <name type="scientific">Streptomyces sporangiiformans</name>
    <dbReference type="NCBI Taxonomy" id="2315329"/>
    <lineage>
        <taxon>Bacteria</taxon>
        <taxon>Bacillati</taxon>
        <taxon>Actinomycetota</taxon>
        <taxon>Actinomycetes</taxon>
        <taxon>Kitasatosporales</taxon>
        <taxon>Streptomycetaceae</taxon>
        <taxon>Streptomyces</taxon>
    </lineage>
</organism>
<dbReference type="Gene3D" id="1.10.260.40">
    <property type="entry name" value="lambda repressor-like DNA-binding domains"/>
    <property type="match status" value="1"/>
</dbReference>
<dbReference type="InterPro" id="IPR010982">
    <property type="entry name" value="Lambda_DNA-bd_dom_sf"/>
</dbReference>
<feature type="region of interest" description="Disordered" evidence="1">
    <location>
        <begin position="66"/>
        <end position="90"/>
    </location>
</feature>
<dbReference type="AlphaFoldDB" id="A0A505DQS5"/>
<comment type="caution">
    <text evidence="3">The sequence shown here is derived from an EMBL/GenBank/DDBJ whole genome shotgun (WGS) entry which is preliminary data.</text>
</comment>
<dbReference type="SUPFAM" id="SSF47413">
    <property type="entry name" value="lambda repressor-like DNA-binding domains"/>
    <property type="match status" value="1"/>
</dbReference>
<dbReference type="PROSITE" id="PS50943">
    <property type="entry name" value="HTH_CROC1"/>
    <property type="match status" value="1"/>
</dbReference>